<reference evidence="1" key="2">
    <citation type="journal article" date="2020" name="Nat. Commun.">
        <title>Large-scale genome sequencing of mycorrhizal fungi provides insights into the early evolution of symbiotic traits.</title>
        <authorList>
            <person name="Miyauchi S."/>
            <person name="Kiss E."/>
            <person name="Kuo A."/>
            <person name="Drula E."/>
            <person name="Kohler A."/>
            <person name="Sanchez-Garcia M."/>
            <person name="Morin E."/>
            <person name="Andreopoulos B."/>
            <person name="Barry K.W."/>
            <person name="Bonito G."/>
            <person name="Buee M."/>
            <person name="Carver A."/>
            <person name="Chen C."/>
            <person name="Cichocki N."/>
            <person name="Clum A."/>
            <person name="Culley D."/>
            <person name="Crous P.W."/>
            <person name="Fauchery L."/>
            <person name="Girlanda M."/>
            <person name="Hayes R.D."/>
            <person name="Keri Z."/>
            <person name="LaButti K."/>
            <person name="Lipzen A."/>
            <person name="Lombard V."/>
            <person name="Magnuson J."/>
            <person name="Maillard F."/>
            <person name="Murat C."/>
            <person name="Nolan M."/>
            <person name="Ohm R.A."/>
            <person name="Pangilinan J."/>
            <person name="Pereira M.F."/>
            <person name="Perotto S."/>
            <person name="Peter M."/>
            <person name="Pfister S."/>
            <person name="Riley R."/>
            <person name="Sitrit Y."/>
            <person name="Stielow J.B."/>
            <person name="Szollosi G."/>
            <person name="Zifcakova L."/>
            <person name="Stursova M."/>
            <person name="Spatafora J.W."/>
            <person name="Tedersoo L."/>
            <person name="Vaario L.M."/>
            <person name="Yamada A."/>
            <person name="Yan M."/>
            <person name="Wang P."/>
            <person name="Xu J."/>
            <person name="Bruns T."/>
            <person name="Baldrian P."/>
            <person name="Vilgalys R."/>
            <person name="Dunand C."/>
            <person name="Henrissat B."/>
            <person name="Grigoriev I.V."/>
            <person name="Hibbett D."/>
            <person name="Nagy L.G."/>
            <person name="Martin F.M."/>
        </authorList>
    </citation>
    <scope>NUCLEOTIDE SEQUENCE</scope>
    <source>
        <strain evidence="1">BED1</strain>
    </source>
</reference>
<accession>A0AAD4G6Z1</accession>
<reference evidence="1" key="1">
    <citation type="submission" date="2019-10" db="EMBL/GenBank/DDBJ databases">
        <authorList>
            <consortium name="DOE Joint Genome Institute"/>
            <person name="Kuo A."/>
            <person name="Miyauchi S."/>
            <person name="Kiss E."/>
            <person name="Drula E."/>
            <person name="Kohler A."/>
            <person name="Sanchez-Garcia M."/>
            <person name="Andreopoulos B."/>
            <person name="Barry K.W."/>
            <person name="Bonito G."/>
            <person name="Buee M."/>
            <person name="Carver A."/>
            <person name="Chen C."/>
            <person name="Cichocki N."/>
            <person name="Clum A."/>
            <person name="Culley D."/>
            <person name="Crous P.W."/>
            <person name="Fauchery L."/>
            <person name="Girlanda M."/>
            <person name="Hayes R."/>
            <person name="Keri Z."/>
            <person name="LaButti K."/>
            <person name="Lipzen A."/>
            <person name="Lombard V."/>
            <person name="Magnuson J."/>
            <person name="Maillard F."/>
            <person name="Morin E."/>
            <person name="Murat C."/>
            <person name="Nolan M."/>
            <person name="Ohm R."/>
            <person name="Pangilinan J."/>
            <person name="Pereira M."/>
            <person name="Perotto S."/>
            <person name="Peter M."/>
            <person name="Riley R."/>
            <person name="Sitrit Y."/>
            <person name="Stielow B."/>
            <person name="Szollosi G."/>
            <person name="Zifcakova L."/>
            <person name="Stursova M."/>
            <person name="Spatafora J.W."/>
            <person name="Tedersoo L."/>
            <person name="Vaario L.-M."/>
            <person name="Yamada A."/>
            <person name="Yan M."/>
            <person name="Wang P."/>
            <person name="Xu J."/>
            <person name="Bruns T."/>
            <person name="Baldrian P."/>
            <person name="Vilgalys R."/>
            <person name="Henrissat B."/>
            <person name="Grigoriev I.V."/>
            <person name="Hibbett D."/>
            <person name="Nagy L.G."/>
            <person name="Martin F.M."/>
        </authorList>
    </citation>
    <scope>NUCLEOTIDE SEQUENCE</scope>
    <source>
        <strain evidence="1">BED1</strain>
    </source>
</reference>
<keyword evidence="2" id="KW-1185">Reference proteome</keyword>
<proteinExistence type="predicted"/>
<gene>
    <name evidence="1" type="ORF">L210DRAFT_982164</name>
</gene>
<comment type="caution">
    <text evidence="1">The sequence shown here is derived from an EMBL/GenBank/DDBJ whole genome shotgun (WGS) entry which is preliminary data.</text>
</comment>
<sequence>MLACSPSSRTPTLFTPSTLAPITHNFAFSTLPHRHLLRHTEDGVRQPSCVVVPPTVHDSRRAPSSPSHSVHRHLPCCITEDGAGDRHALSTAHCRLPLIPSLSLSSLLLSPHLRHFALLFAVTRRTLALTLPQPLVIAVTHLHSPSSSCPLLFAFTSNLTYDTMTSSLKKYQKTS</sequence>
<name>A0AAD4G6Z1_BOLED</name>
<dbReference type="Proteomes" id="UP001194468">
    <property type="component" value="Unassembled WGS sequence"/>
</dbReference>
<organism evidence="1 2">
    <name type="scientific">Boletus edulis BED1</name>
    <dbReference type="NCBI Taxonomy" id="1328754"/>
    <lineage>
        <taxon>Eukaryota</taxon>
        <taxon>Fungi</taxon>
        <taxon>Dikarya</taxon>
        <taxon>Basidiomycota</taxon>
        <taxon>Agaricomycotina</taxon>
        <taxon>Agaricomycetes</taxon>
        <taxon>Agaricomycetidae</taxon>
        <taxon>Boletales</taxon>
        <taxon>Boletineae</taxon>
        <taxon>Boletaceae</taxon>
        <taxon>Boletoideae</taxon>
        <taxon>Boletus</taxon>
    </lineage>
</organism>
<evidence type="ECO:0000313" key="1">
    <source>
        <dbReference type="EMBL" id="KAF8420775.1"/>
    </source>
</evidence>
<dbReference type="EMBL" id="WHUW01000151">
    <property type="protein sequence ID" value="KAF8420775.1"/>
    <property type="molecule type" value="Genomic_DNA"/>
</dbReference>
<protein>
    <submittedName>
        <fullName evidence="1">Uncharacterized protein</fullName>
    </submittedName>
</protein>
<dbReference type="AlphaFoldDB" id="A0AAD4G6Z1"/>
<evidence type="ECO:0000313" key="2">
    <source>
        <dbReference type="Proteomes" id="UP001194468"/>
    </source>
</evidence>